<dbReference type="STRING" id="1123034.GCA_000685805_02383"/>
<dbReference type="EMBL" id="UGVC01000001">
    <property type="protein sequence ID" value="SUD91182.1"/>
    <property type="molecule type" value="Genomic_DNA"/>
</dbReference>
<reference evidence="1 2" key="1">
    <citation type="submission" date="2018-06" db="EMBL/GenBank/DDBJ databases">
        <authorList>
            <consortium name="Pathogen Informatics"/>
            <person name="Doyle S."/>
        </authorList>
    </citation>
    <scope>NUCLEOTIDE SEQUENCE [LARGE SCALE GENOMIC DNA]</scope>
    <source>
        <strain evidence="1 2">NCTC10526</strain>
    </source>
</reference>
<dbReference type="AlphaFoldDB" id="A0A379LN41"/>
<organism evidence="1 2">
    <name type="scientific">Psychrobacter phenylpyruvicus</name>
    <dbReference type="NCBI Taxonomy" id="29432"/>
    <lineage>
        <taxon>Bacteria</taxon>
        <taxon>Pseudomonadati</taxon>
        <taxon>Pseudomonadota</taxon>
        <taxon>Gammaproteobacteria</taxon>
        <taxon>Moraxellales</taxon>
        <taxon>Moraxellaceae</taxon>
        <taxon>Psychrobacter</taxon>
    </lineage>
</organism>
<keyword evidence="2" id="KW-1185">Reference proteome</keyword>
<dbReference type="Proteomes" id="UP000254123">
    <property type="component" value="Unassembled WGS sequence"/>
</dbReference>
<evidence type="ECO:0000313" key="2">
    <source>
        <dbReference type="Proteomes" id="UP000254123"/>
    </source>
</evidence>
<evidence type="ECO:0000313" key="1">
    <source>
        <dbReference type="EMBL" id="SUD91182.1"/>
    </source>
</evidence>
<name>A0A379LN41_9GAMM</name>
<accession>A0A379LN41</accession>
<protein>
    <submittedName>
        <fullName evidence="1">Uncharacterized protein</fullName>
    </submittedName>
</protein>
<proteinExistence type="predicted"/>
<sequence>MVVISGQNIHYYPITRFVAVHSAYEPQPTEDSACHCIKKTVFKIMQNNAMFVMTSLRLD</sequence>
<gene>
    <name evidence="1" type="ORF">NCTC10526_01529</name>
</gene>